<dbReference type="AlphaFoldDB" id="A0AAD7C9Q6"/>
<reference evidence="2" key="1">
    <citation type="submission" date="2023-03" db="EMBL/GenBank/DDBJ databases">
        <title>Massive genome expansion in bonnet fungi (Mycena s.s.) driven by repeated elements and novel gene families across ecological guilds.</title>
        <authorList>
            <consortium name="Lawrence Berkeley National Laboratory"/>
            <person name="Harder C.B."/>
            <person name="Miyauchi S."/>
            <person name="Viragh M."/>
            <person name="Kuo A."/>
            <person name="Thoen E."/>
            <person name="Andreopoulos B."/>
            <person name="Lu D."/>
            <person name="Skrede I."/>
            <person name="Drula E."/>
            <person name="Henrissat B."/>
            <person name="Morin E."/>
            <person name="Kohler A."/>
            <person name="Barry K."/>
            <person name="LaButti K."/>
            <person name="Morin E."/>
            <person name="Salamov A."/>
            <person name="Lipzen A."/>
            <person name="Mereny Z."/>
            <person name="Hegedus B."/>
            <person name="Baldrian P."/>
            <person name="Stursova M."/>
            <person name="Weitz H."/>
            <person name="Taylor A."/>
            <person name="Grigoriev I.V."/>
            <person name="Nagy L.G."/>
            <person name="Martin F."/>
            <person name="Kauserud H."/>
        </authorList>
    </citation>
    <scope>NUCLEOTIDE SEQUENCE</scope>
    <source>
        <strain evidence="2">CBHHK067</strain>
    </source>
</reference>
<accession>A0AAD7C9Q6</accession>
<evidence type="ECO:0000259" key="1">
    <source>
        <dbReference type="Pfam" id="PF13302"/>
    </source>
</evidence>
<dbReference type="Pfam" id="PF13302">
    <property type="entry name" value="Acetyltransf_3"/>
    <property type="match status" value="1"/>
</dbReference>
<dbReference type="InterPro" id="IPR016181">
    <property type="entry name" value="Acyl_CoA_acyltransferase"/>
</dbReference>
<evidence type="ECO:0000313" key="2">
    <source>
        <dbReference type="EMBL" id="KAJ7642863.1"/>
    </source>
</evidence>
<dbReference type="SUPFAM" id="SSF55729">
    <property type="entry name" value="Acyl-CoA N-acyltransferases (Nat)"/>
    <property type="match status" value="1"/>
</dbReference>
<dbReference type="Proteomes" id="UP001221757">
    <property type="component" value="Unassembled WGS sequence"/>
</dbReference>
<dbReference type="EMBL" id="JARKIE010000413">
    <property type="protein sequence ID" value="KAJ7642863.1"/>
    <property type="molecule type" value="Genomic_DNA"/>
</dbReference>
<proteinExistence type="predicted"/>
<sequence>MAAPQFSPLDVNPETGELFLRLPHPHATIILTPPRTRDAEPIVDIMNDPAVYPFLGRPKMPYLLEAAVALVAENKHASDAVIKALEDAAPDAFAEDCPVSSIREVLPDGTEVYIGSIRVKRCNWWEVQGAQRVRLMEQNAGRATGDPETVWQVSDYVASSHHRRGIMTAVLRTFLDQWAIPRMGVRHLHVSVFTGNEGSVRVFEKTGFVLVDTLENCIEIRGEMRGLHVMDWHHSGYSAALVSCLFLRS</sequence>
<evidence type="ECO:0000313" key="3">
    <source>
        <dbReference type="Proteomes" id="UP001221757"/>
    </source>
</evidence>
<organism evidence="2 3">
    <name type="scientific">Mycena rosella</name>
    <name type="common">Pink bonnet</name>
    <name type="synonym">Agaricus rosellus</name>
    <dbReference type="NCBI Taxonomy" id="1033263"/>
    <lineage>
        <taxon>Eukaryota</taxon>
        <taxon>Fungi</taxon>
        <taxon>Dikarya</taxon>
        <taxon>Basidiomycota</taxon>
        <taxon>Agaricomycotina</taxon>
        <taxon>Agaricomycetes</taxon>
        <taxon>Agaricomycetidae</taxon>
        <taxon>Agaricales</taxon>
        <taxon>Marasmiineae</taxon>
        <taxon>Mycenaceae</taxon>
        <taxon>Mycena</taxon>
    </lineage>
</organism>
<keyword evidence="3" id="KW-1185">Reference proteome</keyword>
<dbReference type="PANTHER" id="PTHR43328">
    <property type="entry name" value="ACETYLTRANSFERASE-RELATED"/>
    <property type="match status" value="1"/>
</dbReference>
<dbReference type="InterPro" id="IPR000182">
    <property type="entry name" value="GNAT_dom"/>
</dbReference>
<dbReference type="GO" id="GO:0016747">
    <property type="term" value="F:acyltransferase activity, transferring groups other than amino-acyl groups"/>
    <property type="evidence" value="ECO:0007669"/>
    <property type="project" value="InterPro"/>
</dbReference>
<gene>
    <name evidence="2" type="ORF">B0H17DRAFT_1022998</name>
</gene>
<dbReference type="Gene3D" id="3.40.630.30">
    <property type="match status" value="1"/>
</dbReference>
<dbReference type="PANTHER" id="PTHR43328:SF1">
    <property type="entry name" value="N-ACETYLTRANSFERASE DOMAIN-CONTAINING PROTEIN"/>
    <property type="match status" value="1"/>
</dbReference>
<name>A0AAD7C9Q6_MYCRO</name>
<protein>
    <submittedName>
        <fullName evidence="2">Acyl-CoA N-acyltransferase</fullName>
    </submittedName>
</protein>
<comment type="caution">
    <text evidence="2">The sequence shown here is derived from an EMBL/GenBank/DDBJ whole genome shotgun (WGS) entry which is preliminary data.</text>
</comment>
<feature type="domain" description="N-acetyltransferase" evidence="1">
    <location>
        <begin position="29"/>
        <end position="209"/>
    </location>
</feature>